<accession>A0A1M6TGP9</accession>
<dbReference type="Proteomes" id="UP000184474">
    <property type="component" value="Unassembled WGS sequence"/>
</dbReference>
<gene>
    <name evidence="1" type="ORF">SAMN04488028_10636</name>
</gene>
<dbReference type="STRING" id="156994.SAMN04488028_10636"/>
<dbReference type="PROSITE" id="PS51257">
    <property type="entry name" value="PROKAR_LIPOPROTEIN"/>
    <property type="match status" value="1"/>
</dbReference>
<proteinExistence type="predicted"/>
<dbReference type="RefSeq" id="WP_073123657.1">
    <property type="nucleotide sequence ID" value="NZ_FRAA01000006.1"/>
</dbReference>
<organism evidence="1 2">
    <name type="scientific">Reichenbachiella agariperforans</name>
    <dbReference type="NCBI Taxonomy" id="156994"/>
    <lineage>
        <taxon>Bacteria</taxon>
        <taxon>Pseudomonadati</taxon>
        <taxon>Bacteroidota</taxon>
        <taxon>Cytophagia</taxon>
        <taxon>Cytophagales</taxon>
        <taxon>Reichenbachiellaceae</taxon>
        <taxon>Reichenbachiella</taxon>
    </lineage>
</organism>
<dbReference type="EMBL" id="FRAA01000006">
    <property type="protein sequence ID" value="SHK56157.1"/>
    <property type="molecule type" value="Genomic_DNA"/>
</dbReference>
<name>A0A1M6TGP9_REIAG</name>
<dbReference type="AlphaFoldDB" id="A0A1M6TGP9"/>
<keyword evidence="2" id="KW-1185">Reference proteome</keyword>
<sequence length="485" mass="54509">MKKLVPYLLLFTVIACQEEELNQEELNPDNQIVSLRINTFEISIDHASHEIVVIADYGEDLTDVLATIKLPAGASCDPDLSAPLDLSEDVKLEVTAENGDKVTYSVKVKKRPGISSFKVYGREALINNNMITFDIYQSSDLTSIQPVVALGEGLTISPSIDQPIDFTKPVTFTVETEEGLSTSYQTQVNYINGVESVEFYIGNHSSTGYVNSGNIISIDVSYTKVEKYLEDYLINIQPRLLNGFSKTDNIVMDHFLTDLTFAVTDPLGNEEKYTISFKNTENEILSFQNPEVFQSYPSDWGRRNYTGVVGDDFRGMPDTHCYLIYVWSYVDLSRFSLIATVSEGASIQEGNNTPLDFTNDRYITVISESGHSQKYLIRIKPYTVQFTDYHGYIRNCDSQKSTTPQSFTIKYRSYDKLETVSLVDQSDANHIIDLTINSNYYTSPGKFANISLGYPEAIPEGDYYLTGTLENGDSFSLTQGLCFYE</sequence>
<protein>
    <recommendedName>
        <fullName evidence="3">DUF5018 domain-containing protein</fullName>
    </recommendedName>
</protein>
<reference evidence="2" key="1">
    <citation type="submission" date="2016-11" db="EMBL/GenBank/DDBJ databases">
        <authorList>
            <person name="Varghese N."/>
            <person name="Submissions S."/>
        </authorList>
    </citation>
    <scope>NUCLEOTIDE SEQUENCE [LARGE SCALE GENOMIC DNA]</scope>
    <source>
        <strain evidence="2">DSM 26134</strain>
    </source>
</reference>
<evidence type="ECO:0000313" key="2">
    <source>
        <dbReference type="Proteomes" id="UP000184474"/>
    </source>
</evidence>
<evidence type="ECO:0000313" key="1">
    <source>
        <dbReference type="EMBL" id="SHK56157.1"/>
    </source>
</evidence>
<evidence type="ECO:0008006" key="3">
    <source>
        <dbReference type="Google" id="ProtNLM"/>
    </source>
</evidence>
<dbReference type="Gene3D" id="2.60.40.2340">
    <property type="match status" value="3"/>
</dbReference>